<dbReference type="OrthoDB" id="360390at2759"/>
<evidence type="ECO:0000313" key="15">
    <source>
        <dbReference type="Proteomes" id="UP000037460"/>
    </source>
</evidence>
<feature type="region of interest" description="Disordered" evidence="11">
    <location>
        <begin position="217"/>
        <end position="237"/>
    </location>
</feature>
<organism evidence="14 15">
    <name type="scientific">Chrysochromulina tobinii</name>
    <dbReference type="NCBI Taxonomy" id="1460289"/>
    <lineage>
        <taxon>Eukaryota</taxon>
        <taxon>Haptista</taxon>
        <taxon>Haptophyta</taxon>
        <taxon>Prymnesiophyceae</taxon>
        <taxon>Prymnesiales</taxon>
        <taxon>Chrysochromulinaceae</taxon>
        <taxon>Chrysochromulina</taxon>
    </lineage>
</organism>
<dbReference type="Proteomes" id="UP000037460">
    <property type="component" value="Unassembled WGS sequence"/>
</dbReference>
<evidence type="ECO:0000256" key="7">
    <source>
        <dbReference type="ARBA" id="ARBA00023187"/>
    </source>
</evidence>
<keyword evidence="2" id="KW-0507">mRNA processing</keyword>
<evidence type="ECO:0000256" key="11">
    <source>
        <dbReference type="SAM" id="MobiDB-lite"/>
    </source>
</evidence>
<feature type="domain" description="C3H1-type" evidence="13">
    <location>
        <begin position="169"/>
        <end position="191"/>
    </location>
</feature>
<proteinExistence type="predicted"/>
<evidence type="ECO:0000256" key="1">
    <source>
        <dbReference type="ARBA" id="ARBA00004123"/>
    </source>
</evidence>
<feature type="compositionally biased region" description="Basic and acidic residues" evidence="11">
    <location>
        <begin position="133"/>
        <end position="147"/>
    </location>
</feature>
<dbReference type="Gene3D" id="3.30.1370.210">
    <property type="match status" value="1"/>
</dbReference>
<dbReference type="GO" id="GO:0003723">
    <property type="term" value="F:RNA binding"/>
    <property type="evidence" value="ECO:0007669"/>
    <property type="project" value="UniProtKB-UniRule"/>
</dbReference>
<evidence type="ECO:0000256" key="9">
    <source>
        <dbReference type="PROSITE-ProRule" id="PRU00176"/>
    </source>
</evidence>
<keyword evidence="4 10" id="KW-0863">Zinc-finger</keyword>
<keyword evidence="7" id="KW-0508">mRNA splicing</keyword>
<gene>
    <name evidence="14" type="ORF">Ctob_012212</name>
</gene>
<dbReference type="PANTHER" id="PTHR48028">
    <property type="entry name" value="GLYCINE-RICH RNA-BINDING PROTEIN RZ1A"/>
    <property type="match status" value="1"/>
</dbReference>
<protein>
    <submittedName>
        <fullName evidence="14">Uncharacterized protein</fullName>
    </submittedName>
</protein>
<accession>A0A0M0LPD6</accession>
<feature type="domain" description="RRM" evidence="12">
    <location>
        <begin position="8"/>
        <end position="85"/>
    </location>
</feature>
<dbReference type="SMART" id="SM00360">
    <property type="entry name" value="RRM"/>
    <property type="match status" value="1"/>
</dbReference>
<evidence type="ECO:0000313" key="14">
    <source>
        <dbReference type="EMBL" id="KOO52871.1"/>
    </source>
</evidence>
<keyword evidence="5 10" id="KW-0862">Zinc</keyword>
<keyword evidence="8" id="KW-0539">Nucleus</keyword>
<dbReference type="GO" id="GO:0005634">
    <property type="term" value="C:nucleus"/>
    <property type="evidence" value="ECO:0007669"/>
    <property type="project" value="UniProtKB-SubCell"/>
</dbReference>
<feature type="domain" description="C3H1-type" evidence="13">
    <location>
        <begin position="105"/>
        <end position="133"/>
    </location>
</feature>
<evidence type="ECO:0000256" key="3">
    <source>
        <dbReference type="ARBA" id="ARBA00022723"/>
    </source>
</evidence>
<dbReference type="SUPFAM" id="SSF54928">
    <property type="entry name" value="RNA-binding domain, RBD"/>
    <property type="match status" value="1"/>
</dbReference>
<keyword evidence="15" id="KW-1185">Reference proteome</keyword>
<evidence type="ECO:0000256" key="6">
    <source>
        <dbReference type="ARBA" id="ARBA00022884"/>
    </source>
</evidence>
<dbReference type="InterPro" id="IPR000504">
    <property type="entry name" value="RRM_dom"/>
</dbReference>
<evidence type="ECO:0000256" key="8">
    <source>
        <dbReference type="ARBA" id="ARBA00023242"/>
    </source>
</evidence>
<feature type="zinc finger region" description="C3H1-type" evidence="10">
    <location>
        <begin position="105"/>
        <end position="133"/>
    </location>
</feature>
<dbReference type="SMART" id="SM00356">
    <property type="entry name" value="ZnF_C3H1"/>
    <property type="match status" value="2"/>
</dbReference>
<reference evidence="15" key="1">
    <citation type="journal article" date="2015" name="PLoS Genet.">
        <title>Genome Sequence and Transcriptome Analyses of Chrysochromulina tobin: Metabolic Tools for Enhanced Algal Fitness in the Prominent Order Prymnesiales (Haptophyceae).</title>
        <authorList>
            <person name="Hovde B.T."/>
            <person name="Deodato C.R."/>
            <person name="Hunsperger H.M."/>
            <person name="Ryken S.A."/>
            <person name="Yost W."/>
            <person name="Jha R.K."/>
            <person name="Patterson J."/>
            <person name="Monnat R.J. Jr."/>
            <person name="Barlow S.B."/>
            <person name="Starkenburg S.R."/>
            <person name="Cattolico R.A."/>
        </authorList>
    </citation>
    <scope>NUCLEOTIDE SEQUENCE</scope>
    <source>
        <strain evidence="15">CCMP291</strain>
    </source>
</reference>
<dbReference type="PROSITE" id="PS50102">
    <property type="entry name" value="RRM"/>
    <property type="match status" value="1"/>
</dbReference>
<evidence type="ECO:0000256" key="2">
    <source>
        <dbReference type="ARBA" id="ARBA00022664"/>
    </source>
</evidence>
<dbReference type="InterPro" id="IPR000571">
    <property type="entry name" value="Znf_CCCH"/>
</dbReference>
<dbReference type="InterPro" id="IPR012677">
    <property type="entry name" value="Nucleotide-bd_a/b_plait_sf"/>
</dbReference>
<evidence type="ECO:0000256" key="10">
    <source>
        <dbReference type="PROSITE-ProRule" id="PRU00723"/>
    </source>
</evidence>
<evidence type="ECO:0000256" key="5">
    <source>
        <dbReference type="ARBA" id="ARBA00022833"/>
    </source>
</evidence>
<dbReference type="Pfam" id="PF00642">
    <property type="entry name" value="zf-CCCH"/>
    <property type="match status" value="1"/>
</dbReference>
<evidence type="ECO:0000259" key="12">
    <source>
        <dbReference type="PROSITE" id="PS50102"/>
    </source>
</evidence>
<feature type="compositionally biased region" description="Low complexity" evidence="11">
    <location>
        <begin position="222"/>
        <end position="235"/>
    </location>
</feature>
<dbReference type="InterPro" id="IPR035979">
    <property type="entry name" value="RBD_domain_sf"/>
</dbReference>
<feature type="region of interest" description="Disordered" evidence="11">
    <location>
        <begin position="133"/>
        <end position="158"/>
    </location>
</feature>
<dbReference type="GO" id="GO:0008380">
    <property type="term" value="P:RNA splicing"/>
    <property type="evidence" value="ECO:0007669"/>
    <property type="project" value="UniProtKB-KW"/>
</dbReference>
<dbReference type="InterPro" id="IPR036855">
    <property type="entry name" value="Znf_CCCH_sf"/>
</dbReference>
<keyword evidence="6 9" id="KW-0694">RNA-binding</keyword>
<dbReference type="EMBL" id="JWZX01000475">
    <property type="protein sequence ID" value="KOO52871.1"/>
    <property type="molecule type" value="Genomic_DNA"/>
</dbReference>
<comment type="subcellular location">
    <subcellularLocation>
        <location evidence="1">Nucleus</location>
    </subcellularLocation>
</comment>
<dbReference type="Pfam" id="PF00076">
    <property type="entry name" value="RRM_1"/>
    <property type="match status" value="1"/>
</dbReference>
<keyword evidence="3 10" id="KW-0479">Metal-binding</keyword>
<comment type="caution">
    <text evidence="14">The sequence shown here is derived from an EMBL/GenBank/DDBJ whole genome shotgun (WGS) entry which is preliminary data.</text>
</comment>
<dbReference type="SUPFAM" id="SSF90229">
    <property type="entry name" value="CCCH zinc finger"/>
    <property type="match status" value="1"/>
</dbReference>
<name>A0A0M0LPD6_9EUKA</name>
<evidence type="ECO:0000259" key="13">
    <source>
        <dbReference type="PROSITE" id="PS50103"/>
    </source>
</evidence>
<dbReference type="Gene3D" id="3.30.70.330">
    <property type="match status" value="1"/>
</dbReference>
<feature type="zinc finger region" description="C3H1-type" evidence="10">
    <location>
        <begin position="169"/>
        <end position="191"/>
    </location>
</feature>
<dbReference type="PROSITE" id="PS50103">
    <property type="entry name" value="ZF_C3H1"/>
    <property type="match status" value="2"/>
</dbReference>
<dbReference type="InterPro" id="IPR051106">
    <property type="entry name" value="RNA-bind/splicing_reg"/>
</dbReference>
<sequence length="311" mass="33059">MGREREKHKILVVGLPPGSTSADLQKLVKPYGNPLNASMAVDADGRERGFGFVQFADAVTQQAAIAALDKMALAGRTLNVRAVEDRAPADRGGTHSAAAAMPHSGAKGRPCYDFGRTGKCARGAACKWAHIAPPKDGESSRRPEWQKKRPLAGDDVPASDVLSEIPDDVCRKYQLGSCHRGAACRWKHIIWKGASGAGASSSSSGADASSTAEGVASKRAKTASTSAPLSAAAAPRPVPIGGVGQELSAMSAAELAEELHERLERREADWRAAHAEYPSDEPVPDEVKLRDVVWRSLERRLERAQKDAEAE</sequence>
<dbReference type="GO" id="GO:0006397">
    <property type="term" value="P:mRNA processing"/>
    <property type="evidence" value="ECO:0007669"/>
    <property type="project" value="UniProtKB-KW"/>
</dbReference>
<evidence type="ECO:0000256" key="4">
    <source>
        <dbReference type="ARBA" id="ARBA00022771"/>
    </source>
</evidence>
<dbReference type="CDD" id="cd00590">
    <property type="entry name" value="RRM_SF"/>
    <property type="match status" value="1"/>
</dbReference>
<dbReference type="PANTHER" id="PTHR48028:SF4">
    <property type="entry name" value="SC35-LIKE SPLICING FACTOR"/>
    <property type="match status" value="1"/>
</dbReference>
<dbReference type="GO" id="GO:0008270">
    <property type="term" value="F:zinc ion binding"/>
    <property type="evidence" value="ECO:0007669"/>
    <property type="project" value="UniProtKB-KW"/>
</dbReference>
<dbReference type="AlphaFoldDB" id="A0A0M0LPD6"/>